<evidence type="ECO:0000313" key="2">
    <source>
        <dbReference type="EMBL" id="CUP85549.1"/>
    </source>
</evidence>
<reference evidence="2 5" key="1">
    <citation type="submission" date="2015-09" db="EMBL/GenBank/DDBJ databases">
        <authorList>
            <consortium name="Pathogen Informatics"/>
        </authorList>
    </citation>
    <scope>NUCLEOTIDE SEQUENCE [LARGE SCALE GENOMIC DNA]</scope>
    <source>
        <strain evidence="2 5">2789STDY5834846</strain>
    </source>
</reference>
<dbReference type="GeneID" id="69587319"/>
<feature type="domain" description="DUF7352" evidence="1">
    <location>
        <begin position="1"/>
        <end position="87"/>
    </location>
</feature>
<keyword evidence="6" id="KW-1185">Reference proteome</keyword>
<dbReference type="RefSeq" id="WP_070101326.1">
    <property type="nucleotide sequence ID" value="NZ_CABMFH010000016.1"/>
</dbReference>
<dbReference type="InterPro" id="IPR055776">
    <property type="entry name" value="DUF7352"/>
</dbReference>
<evidence type="ECO:0000259" key="1">
    <source>
        <dbReference type="Pfam" id="PF24043"/>
    </source>
</evidence>
<dbReference type="AlphaFoldDB" id="A0A174RTF0"/>
<dbReference type="Proteomes" id="UP000095606">
    <property type="component" value="Unassembled WGS sequence"/>
</dbReference>
<dbReference type="Pfam" id="PF24043">
    <property type="entry name" value="DUF7352"/>
    <property type="match status" value="1"/>
</dbReference>
<dbReference type="EMBL" id="CZAE01000019">
    <property type="protein sequence ID" value="CUP85549.1"/>
    <property type="molecule type" value="Genomic_DNA"/>
</dbReference>
<evidence type="ECO:0000313" key="4">
    <source>
        <dbReference type="EMBL" id="VYS87835.1"/>
    </source>
</evidence>
<protein>
    <recommendedName>
        <fullName evidence="1">DUF7352 domain-containing protein</fullName>
    </recommendedName>
</protein>
<evidence type="ECO:0000313" key="6">
    <source>
        <dbReference type="Proteomes" id="UP001060104"/>
    </source>
</evidence>
<sequence length="90" mass="10590">MSKRIFKYPLKVEDEQIVKMPLGYQILTVQIKDNVPCIWAIVDDKEKQIIDCKIRTIGTGHYFDNHLLDYIGTYQLNQLVFHVFSNNSPF</sequence>
<name>A0A174RTF0_9BACE</name>
<organism evidence="2 5">
    <name type="scientific">Bacteroides faecis</name>
    <dbReference type="NCBI Taxonomy" id="674529"/>
    <lineage>
        <taxon>Bacteria</taxon>
        <taxon>Pseudomonadati</taxon>
        <taxon>Bacteroidota</taxon>
        <taxon>Bacteroidia</taxon>
        <taxon>Bacteroidales</taxon>
        <taxon>Bacteroidaceae</taxon>
        <taxon>Bacteroides</taxon>
    </lineage>
</organism>
<dbReference type="EMBL" id="CACRSZ010000022">
    <property type="protein sequence ID" value="VYS87835.1"/>
    <property type="molecule type" value="Genomic_DNA"/>
</dbReference>
<evidence type="ECO:0000313" key="3">
    <source>
        <dbReference type="EMBL" id="UVQ75019.1"/>
    </source>
</evidence>
<gene>
    <name evidence="4" type="ORF">BFLFYP10_00829</name>
    <name evidence="2" type="ORF">ERS852461_03548</name>
    <name evidence="3" type="ORF">NXY30_00800</name>
</gene>
<reference evidence="3" key="3">
    <citation type="submission" date="2022-08" db="EMBL/GenBank/DDBJ databases">
        <title>Genome Sequencing of Bacteroides fragilis Group Isolates with Nanopore Technology.</title>
        <authorList>
            <person name="Tisza M.J."/>
            <person name="Smith D."/>
            <person name="Dekker J.P."/>
        </authorList>
    </citation>
    <scope>NUCLEOTIDE SEQUENCE</scope>
    <source>
        <strain evidence="3">BFG-527</strain>
    </source>
</reference>
<evidence type="ECO:0000313" key="5">
    <source>
        <dbReference type="Proteomes" id="UP000095606"/>
    </source>
</evidence>
<accession>A0A174RTF0</accession>
<dbReference type="EMBL" id="CP103141">
    <property type="protein sequence ID" value="UVQ75019.1"/>
    <property type="molecule type" value="Genomic_DNA"/>
</dbReference>
<accession>A0A6N2S7L9</accession>
<proteinExistence type="predicted"/>
<reference evidence="4" key="2">
    <citation type="submission" date="2019-11" db="EMBL/GenBank/DDBJ databases">
        <authorList>
            <person name="Feng L."/>
        </authorList>
    </citation>
    <scope>NUCLEOTIDE SEQUENCE</scope>
    <source>
        <strain evidence="4">BfaecisLFYP10</strain>
    </source>
</reference>
<dbReference type="Proteomes" id="UP001060104">
    <property type="component" value="Chromosome"/>
</dbReference>